<comment type="caution">
    <text evidence="1">The sequence shown here is derived from an EMBL/GenBank/DDBJ whole genome shotgun (WGS) entry which is preliminary data.</text>
</comment>
<name>A0ABN7XD03_GIGMA</name>
<feature type="non-terminal residue" evidence="1">
    <location>
        <position position="56"/>
    </location>
</feature>
<keyword evidence="2" id="KW-1185">Reference proteome</keyword>
<sequence length="56" mass="6748">VPQKTLKEPTNELTKETYLKTMTKSIKKSSLKNNEYLSEKIQTYQKHYNKIMKNQR</sequence>
<organism evidence="1 2">
    <name type="scientific">Gigaspora margarita</name>
    <dbReference type="NCBI Taxonomy" id="4874"/>
    <lineage>
        <taxon>Eukaryota</taxon>
        <taxon>Fungi</taxon>
        <taxon>Fungi incertae sedis</taxon>
        <taxon>Mucoromycota</taxon>
        <taxon>Glomeromycotina</taxon>
        <taxon>Glomeromycetes</taxon>
        <taxon>Diversisporales</taxon>
        <taxon>Gigasporaceae</taxon>
        <taxon>Gigaspora</taxon>
    </lineage>
</organism>
<reference evidence="1 2" key="1">
    <citation type="submission" date="2021-06" db="EMBL/GenBank/DDBJ databases">
        <authorList>
            <person name="Kallberg Y."/>
            <person name="Tangrot J."/>
            <person name="Rosling A."/>
        </authorList>
    </citation>
    <scope>NUCLEOTIDE SEQUENCE [LARGE SCALE GENOMIC DNA]</scope>
    <source>
        <strain evidence="1 2">120-4 pot B 10/14</strain>
    </source>
</reference>
<protein>
    <submittedName>
        <fullName evidence="1">20495_t:CDS:1</fullName>
    </submittedName>
</protein>
<accession>A0ABN7XD03</accession>
<evidence type="ECO:0000313" key="1">
    <source>
        <dbReference type="EMBL" id="CAG8852655.1"/>
    </source>
</evidence>
<dbReference type="Proteomes" id="UP000789901">
    <property type="component" value="Unassembled WGS sequence"/>
</dbReference>
<dbReference type="EMBL" id="CAJVQB010114753">
    <property type="protein sequence ID" value="CAG8852655.1"/>
    <property type="molecule type" value="Genomic_DNA"/>
</dbReference>
<proteinExistence type="predicted"/>
<evidence type="ECO:0000313" key="2">
    <source>
        <dbReference type="Proteomes" id="UP000789901"/>
    </source>
</evidence>
<gene>
    <name evidence="1" type="ORF">GMARGA_LOCUS41476</name>
</gene>
<feature type="non-terminal residue" evidence="1">
    <location>
        <position position="1"/>
    </location>
</feature>